<accession>A0A975GP66</accession>
<dbReference type="InterPro" id="IPR056097">
    <property type="entry name" value="DUF7680"/>
</dbReference>
<dbReference type="KEGG" id="dmm:dnm_036310"/>
<reference evidence="2" key="1">
    <citation type="journal article" date="2021" name="Microb. Physiol.">
        <title>Proteogenomic Insights into the Physiology of Marine, Sulfate-Reducing, Filamentous Desulfonema limicola and Desulfonema magnum.</title>
        <authorList>
            <person name="Schnaars V."/>
            <person name="Wohlbrand L."/>
            <person name="Scheve S."/>
            <person name="Hinrichs C."/>
            <person name="Reinhardt R."/>
            <person name="Rabus R."/>
        </authorList>
    </citation>
    <scope>NUCLEOTIDE SEQUENCE</scope>
    <source>
        <strain evidence="2">4be13</strain>
    </source>
</reference>
<keyword evidence="3" id="KW-1185">Reference proteome</keyword>
<dbReference type="AlphaFoldDB" id="A0A975GP66"/>
<dbReference type="Proteomes" id="UP000663722">
    <property type="component" value="Chromosome"/>
</dbReference>
<evidence type="ECO:0000259" key="1">
    <source>
        <dbReference type="Pfam" id="PF24728"/>
    </source>
</evidence>
<protein>
    <recommendedName>
        <fullName evidence="1">DUF7680 domain-containing protein</fullName>
    </recommendedName>
</protein>
<sequence length="215" mass="24843">MDKKMKNNKPHSDLLSHHKKYLASLTRKSSYVLRIGEKAKYPVPVLIIKERRQHPDKKNKTRQLQLPTEETVKKTLVEIGYLAGEAQRRCLPILRNIVAKVRDDADISLKLQRYLTKEGLQHRLTLPLDEEAGAKLGLIFRLHSRIKEMDRVEIIARRVSKFTREEAIYWLSRTTSFGPDANRWALAGLRILLSGQPGDKGAERMLESLRESIKD</sequence>
<feature type="domain" description="DUF7680" evidence="1">
    <location>
        <begin position="31"/>
        <end position="195"/>
    </location>
</feature>
<name>A0A975GP66_9BACT</name>
<evidence type="ECO:0000313" key="2">
    <source>
        <dbReference type="EMBL" id="QTA87598.1"/>
    </source>
</evidence>
<gene>
    <name evidence="2" type="ORF">dnm_036310</name>
</gene>
<dbReference type="EMBL" id="CP061800">
    <property type="protein sequence ID" value="QTA87598.1"/>
    <property type="molecule type" value="Genomic_DNA"/>
</dbReference>
<evidence type="ECO:0000313" key="3">
    <source>
        <dbReference type="Proteomes" id="UP000663722"/>
    </source>
</evidence>
<dbReference type="Pfam" id="PF24728">
    <property type="entry name" value="DUF7680"/>
    <property type="match status" value="1"/>
</dbReference>
<organism evidence="2 3">
    <name type="scientific">Desulfonema magnum</name>
    <dbReference type="NCBI Taxonomy" id="45655"/>
    <lineage>
        <taxon>Bacteria</taxon>
        <taxon>Pseudomonadati</taxon>
        <taxon>Thermodesulfobacteriota</taxon>
        <taxon>Desulfobacteria</taxon>
        <taxon>Desulfobacterales</taxon>
        <taxon>Desulfococcaceae</taxon>
        <taxon>Desulfonema</taxon>
    </lineage>
</organism>
<proteinExistence type="predicted"/>